<dbReference type="GO" id="GO:0005524">
    <property type="term" value="F:ATP binding"/>
    <property type="evidence" value="ECO:0007669"/>
    <property type="project" value="UniProtKB-UniRule"/>
</dbReference>
<evidence type="ECO:0000256" key="2">
    <source>
        <dbReference type="ARBA" id="ARBA00022490"/>
    </source>
</evidence>
<evidence type="ECO:0000256" key="14">
    <source>
        <dbReference type="PROSITE-ProRule" id="PRU00283"/>
    </source>
</evidence>
<evidence type="ECO:0000256" key="11">
    <source>
        <dbReference type="ARBA" id="ARBA00023212"/>
    </source>
</evidence>
<keyword evidence="12" id="KW-0131">Cell cycle</keyword>
<evidence type="ECO:0000313" key="18">
    <source>
        <dbReference type="EMBL" id="OAQ67006.1"/>
    </source>
</evidence>
<dbReference type="Gene3D" id="3.40.850.10">
    <property type="entry name" value="Kinesin motor domain"/>
    <property type="match status" value="1"/>
</dbReference>
<dbReference type="OrthoDB" id="3176171at2759"/>
<reference evidence="18 19" key="1">
    <citation type="journal article" date="2016" name="PLoS Pathog.">
        <title>Biosynthesis of antibiotic leucinostatins in bio-control fungus Purpureocillium lilacinum and their inhibition on phytophthora revealed by genome mining.</title>
        <authorList>
            <person name="Wang G."/>
            <person name="Liu Z."/>
            <person name="Lin R."/>
            <person name="Li E."/>
            <person name="Mao Z."/>
            <person name="Ling J."/>
            <person name="Yang Y."/>
            <person name="Yin W.B."/>
            <person name="Xie B."/>
        </authorList>
    </citation>
    <scope>NUCLEOTIDE SEQUENCE [LARGE SCALE GENOMIC DNA]</scope>
    <source>
        <strain evidence="18">170</strain>
    </source>
</reference>
<comment type="caution">
    <text evidence="18">The sequence shown here is derived from an EMBL/GenBank/DDBJ whole genome shotgun (WGS) entry which is preliminary data.</text>
</comment>
<dbReference type="PROSITE" id="PS50067">
    <property type="entry name" value="KINESIN_MOTOR_2"/>
    <property type="match status" value="1"/>
</dbReference>
<evidence type="ECO:0000256" key="6">
    <source>
        <dbReference type="ARBA" id="ARBA00022741"/>
    </source>
</evidence>
<keyword evidence="6 14" id="KW-0547">Nucleotide-binding</keyword>
<keyword evidence="7" id="KW-0498">Mitosis</keyword>
<keyword evidence="19" id="KW-1185">Reference proteome</keyword>
<evidence type="ECO:0000259" key="17">
    <source>
        <dbReference type="PROSITE" id="PS50067"/>
    </source>
</evidence>
<dbReference type="GO" id="GO:0005634">
    <property type="term" value="C:nucleus"/>
    <property type="evidence" value="ECO:0007669"/>
    <property type="project" value="TreeGrafter"/>
</dbReference>
<dbReference type="STRING" id="1380566.A0A179FN20"/>
<dbReference type="PANTHER" id="PTHR47970:SF12">
    <property type="entry name" value="KINESIN FAMILY MEMBER 11"/>
    <property type="match status" value="1"/>
</dbReference>
<keyword evidence="10 14" id="KW-0505">Motor protein</keyword>
<evidence type="ECO:0000256" key="3">
    <source>
        <dbReference type="ARBA" id="ARBA00022553"/>
    </source>
</evidence>
<dbReference type="GO" id="GO:0007018">
    <property type="term" value="P:microtubule-based movement"/>
    <property type="evidence" value="ECO:0007669"/>
    <property type="project" value="InterPro"/>
</dbReference>
<dbReference type="SMART" id="SM00129">
    <property type="entry name" value="KISc"/>
    <property type="match status" value="1"/>
</dbReference>
<organism evidence="18 19">
    <name type="scientific">Pochonia chlamydosporia 170</name>
    <dbReference type="NCBI Taxonomy" id="1380566"/>
    <lineage>
        <taxon>Eukaryota</taxon>
        <taxon>Fungi</taxon>
        <taxon>Dikarya</taxon>
        <taxon>Ascomycota</taxon>
        <taxon>Pezizomycotina</taxon>
        <taxon>Sordariomycetes</taxon>
        <taxon>Hypocreomycetidae</taxon>
        <taxon>Hypocreales</taxon>
        <taxon>Clavicipitaceae</taxon>
        <taxon>Pochonia</taxon>
    </lineage>
</organism>
<dbReference type="GO" id="GO:0005876">
    <property type="term" value="C:spindle microtubule"/>
    <property type="evidence" value="ECO:0007669"/>
    <property type="project" value="TreeGrafter"/>
</dbReference>
<dbReference type="InterPro" id="IPR019821">
    <property type="entry name" value="Kinesin_motor_CS"/>
</dbReference>
<dbReference type="EMBL" id="LSBJ02000004">
    <property type="protein sequence ID" value="OAQ67006.1"/>
    <property type="molecule type" value="Genomic_DNA"/>
</dbReference>
<evidence type="ECO:0000256" key="7">
    <source>
        <dbReference type="ARBA" id="ARBA00022776"/>
    </source>
</evidence>
<dbReference type="InterPro" id="IPR001752">
    <property type="entry name" value="Kinesin_motor_dom"/>
</dbReference>
<dbReference type="GO" id="GO:0072686">
    <property type="term" value="C:mitotic spindle"/>
    <property type="evidence" value="ECO:0007669"/>
    <property type="project" value="TreeGrafter"/>
</dbReference>
<evidence type="ECO:0000256" key="8">
    <source>
        <dbReference type="ARBA" id="ARBA00022840"/>
    </source>
</evidence>
<dbReference type="GO" id="GO:0008574">
    <property type="term" value="F:plus-end-directed microtubule motor activity"/>
    <property type="evidence" value="ECO:0007669"/>
    <property type="project" value="TreeGrafter"/>
</dbReference>
<feature type="coiled-coil region" evidence="15">
    <location>
        <begin position="425"/>
        <end position="452"/>
    </location>
</feature>
<dbReference type="Pfam" id="PF13931">
    <property type="entry name" value="Microtub_bind"/>
    <property type="match status" value="1"/>
</dbReference>
<keyword evidence="2" id="KW-0963">Cytoplasm</keyword>
<dbReference type="InterPro" id="IPR025901">
    <property type="entry name" value="Kinesin-assoc_MT-bd_dom"/>
</dbReference>
<sequence>MSASIRSGAGSRNGITRQPIVRSSSTRLPSSLSAARGIPDRAGAASPADSVSTATTSMKRKERDYESDAGTVGGEETNINVVVRCRGRSEREIKENSCLVVQADGIKGSAVGLLMGPNALSNKSYTFDRVYSAAADQVLVFDDTVRPILDEMLAGYNCTIFAYGQTGTGKTYTMSGDMTETLGILSDHAGIIPRVLHELFHKLEIDDREHCVKCSFIELYNEELRDLLSVDESAKLKIYDDASRKGHAATVVQGMEEKHIKNASEGIKVLQDGSLKRQVAATKCNDLSSRSHTVFTITAYVKKTNNQGVDDFISAGKLNLVDLAGSENIQRSGAENKRAAEAGLINKSLLTLGRVINALVDRTAHIPYRESKLTRLLQDSLGGRTKTCIIATISPAKTNLEETISTLDYAFRAKNIKNKPQVNPLLNKKMLLNEFANEIEKLKGELISTRQRNGVYLSNDAYEDLTAQSESRRIVLEEQGAKIETLETNLKNKTQELFSLTTSFMGLKKDHEGTRAQLNDTKGVLDQTEIVLSATRRSLSEETRLRKAHEQTEEKLTEIGGELINKLHKTVNDVTGLRAKNKRKSDLQSLNRAAWGTSQAQVADVTSMVERRVLEFQGEQQGHITSVSQRMTLFVDEELRKLSSTQAFLDEHFNVFVDSKKQLLEKKQASKEDMDEVLDEIKVVRDTVKNKVGERLQVMSQAAERISGDVLQEMTNFHTQLHNSYSTLGKDFKSIFEDLVKHITAQRSEADSLRRQLHSAMNTIALQNKSLSTRVQEALAEERRQTAEDRQNLMTQITSLINSQADAQEARLADRATLIQKSVAESNTSMEAAMSQYTQGMEKWDGKENDLMEEVKKSRELLKTKLKDDWTLASDQSTSIQNMAKSIHAETARVAEEQTDDLDTQMEALDDFVSRAKSENASHHESHGQSLQGLSNTVEQSFGNISAHFKTTFERVKNLGEGMELDTNDLRDALEPLESQLCQPLINLREGITSTTLQEYQPTGDTPQKATYLYPTKLPRTEPHDLIISKIDEEPSSLLADDTVDKDESTMLFSDMGHKSSPITARQSLGLNMSLREVNPNVTSNLTTGVLGFDPRASTMSMPPEHTMPSFKKPLRGRGLKKQPVLPEGRENMPFEQSLSRRKSPRLN</sequence>
<evidence type="ECO:0000256" key="12">
    <source>
        <dbReference type="ARBA" id="ARBA00023306"/>
    </source>
</evidence>
<dbReference type="Pfam" id="PF00225">
    <property type="entry name" value="Kinesin"/>
    <property type="match status" value="1"/>
</dbReference>
<evidence type="ECO:0000256" key="9">
    <source>
        <dbReference type="ARBA" id="ARBA00023054"/>
    </source>
</evidence>
<dbReference type="Proteomes" id="UP000078397">
    <property type="component" value="Unassembled WGS sequence"/>
</dbReference>
<dbReference type="CDD" id="cd01364">
    <property type="entry name" value="KISc_BimC_Eg5"/>
    <property type="match status" value="1"/>
</dbReference>
<dbReference type="FunFam" id="3.40.850.10:FF:000051">
    <property type="entry name" value="Kinesin-like protein bimC"/>
    <property type="match status" value="1"/>
</dbReference>
<dbReference type="PRINTS" id="PR00380">
    <property type="entry name" value="KINESINHEAVY"/>
</dbReference>
<dbReference type="AlphaFoldDB" id="A0A179FN20"/>
<evidence type="ECO:0000256" key="4">
    <source>
        <dbReference type="ARBA" id="ARBA00022618"/>
    </source>
</evidence>
<protein>
    <submittedName>
        <fullName evidence="18">Kinesin family protein (BimC)</fullName>
    </submittedName>
</protein>
<dbReference type="InterPro" id="IPR047149">
    <property type="entry name" value="KIF11-like"/>
</dbReference>
<evidence type="ECO:0000313" key="19">
    <source>
        <dbReference type="Proteomes" id="UP000078397"/>
    </source>
</evidence>
<feature type="compositionally biased region" description="Basic and acidic residues" evidence="16">
    <location>
        <begin position="915"/>
        <end position="927"/>
    </location>
</feature>
<feature type="binding site" evidence="14">
    <location>
        <begin position="164"/>
        <end position="171"/>
    </location>
    <ligand>
        <name>ATP</name>
        <dbReference type="ChEBI" id="CHEBI:30616"/>
    </ligand>
</feature>
<dbReference type="InterPro" id="IPR047241">
    <property type="entry name" value="KIF11-like_kin_motor_dom"/>
</dbReference>
<name>A0A179FN20_METCM</name>
<keyword evidence="4" id="KW-0132">Cell division</keyword>
<evidence type="ECO:0000256" key="10">
    <source>
        <dbReference type="ARBA" id="ARBA00023175"/>
    </source>
</evidence>
<evidence type="ECO:0000256" key="13">
    <source>
        <dbReference type="ARBA" id="ARBA00034704"/>
    </source>
</evidence>
<keyword evidence="5" id="KW-0493">Microtubule</keyword>
<gene>
    <name evidence="18" type="ORF">VFPPC_08480</name>
</gene>
<dbReference type="GO" id="GO:0008017">
    <property type="term" value="F:microtubule binding"/>
    <property type="evidence" value="ECO:0007669"/>
    <property type="project" value="InterPro"/>
</dbReference>
<proteinExistence type="inferred from homology"/>
<dbReference type="PANTHER" id="PTHR47970">
    <property type="entry name" value="KINESIN-LIKE PROTEIN KIF11"/>
    <property type="match status" value="1"/>
</dbReference>
<feature type="region of interest" description="Disordered" evidence="16">
    <location>
        <begin position="915"/>
        <end position="934"/>
    </location>
</feature>
<keyword evidence="9 15" id="KW-0175">Coiled coil</keyword>
<dbReference type="GeneID" id="28851176"/>
<comment type="similarity">
    <text evidence="13">Belongs to the TRAFAC class myosin-kinesin ATPase superfamily. Kinesin family. KIN-5/BimC subfamily.</text>
</comment>
<dbReference type="GO" id="GO:0000073">
    <property type="term" value="P:initial mitotic spindle pole body separation"/>
    <property type="evidence" value="ECO:0007669"/>
    <property type="project" value="TreeGrafter"/>
</dbReference>
<feature type="compositionally biased region" description="Low complexity" evidence="16">
    <location>
        <begin position="22"/>
        <end position="36"/>
    </location>
</feature>
<dbReference type="SUPFAM" id="SSF52540">
    <property type="entry name" value="P-loop containing nucleoside triphosphate hydrolases"/>
    <property type="match status" value="1"/>
</dbReference>
<dbReference type="InterPro" id="IPR036961">
    <property type="entry name" value="Kinesin_motor_dom_sf"/>
</dbReference>
<feature type="region of interest" description="Disordered" evidence="16">
    <location>
        <begin position="1094"/>
        <end position="1148"/>
    </location>
</feature>
<keyword evidence="11" id="KW-0206">Cytoskeleton</keyword>
<evidence type="ECO:0000256" key="16">
    <source>
        <dbReference type="SAM" id="MobiDB-lite"/>
    </source>
</evidence>
<keyword evidence="3" id="KW-0597">Phosphoprotein</keyword>
<evidence type="ECO:0000256" key="15">
    <source>
        <dbReference type="SAM" id="Coils"/>
    </source>
</evidence>
<feature type="domain" description="Kinesin motor" evidence="17">
    <location>
        <begin position="78"/>
        <end position="416"/>
    </location>
</feature>
<keyword evidence="8 14" id="KW-0067">ATP-binding</keyword>
<evidence type="ECO:0000256" key="5">
    <source>
        <dbReference type="ARBA" id="ARBA00022701"/>
    </source>
</evidence>
<dbReference type="PROSITE" id="PS00411">
    <property type="entry name" value="KINESIN_MOTOR_1"/>
    <property type="match status" value="1"/>
</dbReference>
<dbReference type="RefSeq" id="XP_018144093.1">
    <property type="nucleotide sequence ID" value="XM_018287182.1"/>
</dbReference>
<dbReference type="KEGG" id="pchm:VFPPC_08480"/>
<comment type="subcellular location">
    <subcellularLocation>
        <location evidence="1">Cytoplasm</location>
        <location evidence="1">Cytoskeleton</location>
    </subcellularLocation>
</comment>
<dbReference type="GO" id="GO:0051301">
    <property type="term" value="P:cell division"/>
    <property type="evidence" value="ECO:0007669"/>
    <property type="project" value="UniProtKB-KW"/>
</dbReference>
<accession>A0A179FN20</accession>
<feature type="region of interest" description="Disordered" evidence="16">
    <location>
        <begin position="1"/>
        <end position="73"/>
    </location>
</feature>
<evidence type="ECO:0000256" key="1">
    <source>
        <dbReference type="ARBA" id="ARBA00004245"/>
    </source>
</evidence>
<dbReference type="InterPro" id="IPR027417">
    <property type="entry name" value="P-loop_NTPase"/>
</dbReference>